<keyword evidence="2" id="KW-0812">Transmembrane</keyword>
<dbReference type="Pfam" id="PF04576">
    <property type="entry name" value="Zein-binding"/>
    <property type="match status" value="1"/>
</dbReference>
<dbReference type="PANTHER" id="PTHR31448:SF34">
    <property type="entry name" value="MYOSIN-BINDING PROTEIN 3"/>
    <property type="match status" value="1"/>
</dbReference>
<feature type="region of interest" description="Disordered" evidence="6">
    <location>
        <begin position="691"/>
        <end position="752"/>
    </location>
</feature>
<comment type="caution">
    <text evidence="9">The sequence shown here is derived from an EMBL/GenBank/DDBJ whole genome shotgun (WGS) entry which is preliminary data.</text>
</comment>
<feature type="region of interest" description="Disordered" evidence="6">
    <location>
        <begin position="167"/>
        <end position="203"/>
    </location>
</feature>
<comment type="subcellular location">
    <subcellularLocation>
        <location evidence="1">Membrane</location>
        <topology evidence="1">Single-pass membrane protein</topology>
    </subcellularLocation>
</comment>
<evidence type="ECO:0000259" key="8">
    <source>
        <dbReference type="PROSITE" id="PS51775"/>
    </source>
</evidence>
<feature type="compositionally biased region" description="Low complexity" evidence="6">
    <location>
        <begin position="705"/>
        <end position="716"/>
    </location>
</feature>
<evidence type="ECO:0000256" key="7">
    <source>
        <dbReference type="SAM" id="SignalP"/>
    </source>
</evidence>
<feature type="chain" id="PRO_5042976903" description="GTD-binding domain-containing protein" evidence="7">
    <location>
        <begin position="20"/>
        <end position="967"/>
    </location>
</feature>
<evidence type="ECO:0000313" key="9">
    <source>
        <dbReference type="EMBL" id="KAK9272023.1"/>
    </source>
</evidence>
<proteinExistence type="predicted"/>
<accession>A0AAP0R8U4</accession>
<feature type="signal peptide" evidence="7">
    <location>
        <begin position="1"/>
        <end position="19"/>
    </location>
</feature>
<dbReference type="PANTHER" id="PTHR31448">
    <property type="entry name" value="MYOSIN-BINDING PROTEIN 2"/>
    <property type="match status" value="1"/>
</dbReference>
<dbReference type="EMBL" id="JBBPBK010000013">
    <property type="protein sequence ID" value="KAK9272023.1"/>
    <property type="molecule type" value="Genomic_DNA"/>
</dbReference>
<feature type="region of interest" description="Disordered" evidence="6">
    <location>
        <begin position="224"/>
        <end position="262"/>
    </location>
</feature>
<evidence type="ECO:0000256" key="1">
    <source>
        <dbReference type="ARBA" id="ARBA00004167"/>
    </source>
</evidence>
<dbReference type="PROSITE" id="PS51775">
    <property type="entry name" value="GTD_BINDING"/>
    <property type="match status" value="1"/>
</dbReference>
<reference evidence="9 10" key="1">
    <citation type="journal article" date="2024" name="Plant J.">
        <title>Genome sequences and population genomics reveal climatic adaptation and genomic divergence between two closely related sweetgum species.</title>
        <authorList>
            <person name="Xu W.Q."/>
            <person name="Ren C.Q."/>
            <person name="Zhang X.Y."/>
            <person name="Comes H.P."/>
            <person name="Liu X.H."/>
            <person name="Li Y.G."/>
            <person name="Kettle C.J."/>
            <person name="Jalonen R."/>
            <person name="Gaisberger H."/>
            <person name="Ma Y.Z."/>
            <person name="Qiu Y.X."/>
        </authorList>
    </citation>
    <scope>NUCLEOTIDE SEQUENCE [LARGE SCALE GENOMIC DNA]</scope>
    <source>
        <strain evidence="9">Hangzhou</strain>
    </source>
</reference>
<keyword evidence="4" id="KW-0472">Membrane</keyword>
<dbReference type="GO" id="GO:0016020">
    <property type="term" value="C:membrane"/>
    <property type="evidence" value="ECO:0007669"/>
    <property type="project" value="UniProtKB-SubCell"/>
</dbReference>
<dbReference type="GO" id="GO:0080115">
    <property type="term" value="F:myosin XI tail binding"/>
    <property type="evidence" value="ECO:0007669"/>
    <property type="project" value="UniProtKB-ARBA"/>
</dbReference>
<feature type="coiled-coil region" evidence="5">
    <location>
        <begin position="585"/>
        <end position="690"/>
    </location>
</feature>
<dbReference type="InterPro" id="IPR007656">
    <property type="entry name" value="GTD-bd"/>
</dbReference>
<keyword evidence="10" id="KW-1185">Reference proteome</keyword>
<evidence type="ECO:0000256" key="4">
    <source>
        <dbReference type="ARBA" id="ARBA00023136"/>
    </source>
</evidence>
<evidence type="ECO:0000256" key="5">
    <source>
        <dbReference type="SAM" id="Coils"/>
    </source>
</evidence>
<feature type="domain" description="GTD-binding" evidence="8">
    <location>
        <begin position="583"/>
        <end position="681"/>
    </location>
</feature>
<gene>
    <name evidence="9" type="ORF">L1049_002392</name>
</gene>
<name>A0AAP0R8U4_LIQFO</name>
<evidence type="ECO:0000313" key="10">
    <source>
        <dbReference type="Proteomes" id="UP001415857"/>
    </source>
</evidence>
<dbReference type="AlphaFoldDB" id="A0AAP0R8U4"/>
<keyword evidence="5" id="KW-0175">Coiled coil</keyword>
<keyword evidence="3" id="KW-1133">Transmembrane helix</keyword>
<dbReference type="Proteomes" id="UP001415857">
    <property type="component" value="Unassembled WGS sequence"/>
</dbReference>
<organism evidence="9 10">
    <name type="scientific">Liquidambar formosana</name>
    <name type="common">Formosan gum</name>
    <dbReference type="NCBI Taxonomy" id="63359"/>
    <lineage>
        <taxon>Eukaryota</taxon>
        <taxon>Viridiplantae</taxon>
        <taxon>Streptophyta</taxon>
        <taxon>Embryophyta</taxon>
        <taxon>Tracheophyta</taxon>
        <taxon>Spermatophyta</taxon>
        <taxon>Magnoliopsida</taxon>
        <taxon>eudicotyledons</taxon>
        <taxon>Gunneridae</taxon>
        <taxon>Pentapetalae</taxon>
        <taxon>Saxifragales</taxon>
        <taxon>Altingiaceae</taxon>
        <taxon>Liquidambar</taxon>
    </lineage>
</organism>
<evidence type="ECO:0000256" key="6">
    <source>
        <dbReference type="SAM" id="MobiDB-lite"/>
    </source>
</evidence>
<keyword evidence="7" id="KW-0732">Signal</keyword>
<evidence type="ECO:0000256" key="2">
    <source>
        <dbReference type="ARBA" id="ARBA00022692"/>
    </source>
</evidence>
<sequence length="967" mass="109397">MQCLEWVLIFLLLLNSLFSYLITKFADYFGLKQPCLWCSRVDHILEPRKTTHSYRDLVCEAHATEISKLGYCSDHRRLAESHSMCKDCLSSRPKYNGKANEMSRTVAFFSWVKDNRTENDEKNNRCSCCNESLDSKLHSPFLMFKPSWGVLDSTKKGSLIIEAMDNDDNGGEYSDPHKFSSKADQGKNAGGIEGNSEDADGDENQIIFDIGSLSSREAAEENFSRSVSNFQCNEKEGNDDEEAKTPKITHQDSSSADFVHEEPDDITTQVCCRRDESLEMINLCSENYIDCDFNRLIPVELIDSSTAASQRSCNLREEDPEKNIHQNETTDSGSRIEIQVEVSEETALPRMNESAEETRYREMESLEMGETEYSSFLDVEEAKGHLVGRACEQIVTTQADQTLSSTDGNDVKAVDMEEPDDCPAAPEDSIISLGDENKSKIMTGSEVFDHGPANQTEAQEPISTLPCLQHQSSTNNKNVGISARADAFMAHNDQGPKQIEKNATIQEKTILYDRNEEGINRHLSMRSEPNEAEEEKLPDTPTSMEALNHLHKKLLLFEKRESGREESLDGSMVSETEGGDGVLSIERLEAALKAEHKALTALYAELEEERSASAIAANQTMAMITRLQEEKAAMQMEALQYQRMMEEQSEYDQEALQLLNELMIKREKEKQELEKELEIYRKKVLDYEAKEKTMKSRRRKDGSLRSRNSSASCSNAEDSDELSIDLNQEGRDEDSSFYGHQEGSNNYTPADANLNLEEMGSDCVKHLSTLDESLAEFEEERLSILDQLKALEEKLFTLGDDDQCFEDVKPIEHYSDYISAEFDENYHFSSQEQNGISNGISKDLNGKHFLERKTMGSKAKRLLPLFDAVDIETEELEQVESDPVGIQNSLVPTFELENKKLAIEEEVDHVYERLQALEADKEFLRHCVSSLKKGDKGMDLLQEILQHLRDLRTVELRVKTMGDGPLG</sequence>
<protein>
    <recommendedName>
        <fullName evidence="8">GTD-binding domain-containing protein</fullName>
    </recommendedName>
</protein>
<evidence type="ECO:0000256" key="3">
    <source>
        <dbReference type="ARBA" id="ARBA00022989"/>
    </source>
</evidence>
<dbReference type="InterPro" id="IPR039306">
    <property type="entry name" value="MYOB"/>
</dbReference>